<evidence type="ECO:0008006" key="4">
    <source>
        <dbReference type="Google" id="ProtNLM"/>
    </source>
</evidence>
<sequence>MKKWIALLIASSLGTALAADKVHFGLVYVGFSTDLGDTTEVRFTASPYQLDVAVPIRLSSDSSYVYAAPQLGFAWKTNYWSPFGGGAGITAGANLGYNYLVNSDWRIYGEVGPSFYFGSGASVGWNAKFGASFTLR</sequence>
<feature type="chain" id="PRO_5045276002" description="Outer membrane protein beta-barrel domain-containing protein" evidence="1">
    <location>
        <begin position="19"/>
        <end position="136"/>
    </location>
</feature>
<keyword evidence="3" id="KW-1185">Reference proteome</keyword>
<dbReference type="Proteomes" id="UP000632222">
    <property type="component" value="Unassembled WGS sequence"/>
</dbReference>
<comment type="caution">
    <text evidence="2">The sequence shown here is derived from an EMBL/GenBank/DDBJ whole genome shotgun (WGS) entry which is preliminary data.</text>
</comment>
<evidence type="ECO:0000313" key="3">
    <source>
        <dbReference type="Proteomes" id="UP000632222"/>
    </source>
</evidence>
<reference evidence="3" key="1">
    <citation type="journal article" date="2019" name="Int. J. Syst. Evol. Microbiol.">
        <title>The Global Catalogue of Microorganisms (GCM) 10K type strain sequencing project: providing services to taxonomists for standard genome sequencing and annotation.</title>
        <authorList>
            <consortium name="The Broad Institute Genomics Platform"/>
            <consortium name="The Broad Institute Genome Sequencing Center for Infectious Disease"/>
            <person name="Wu L."/>
            <person name="Ma J."/>
        </authorList>
    </citation>
    <scope>NUCLEOTIDE SEQUENCE [LARGE SCALE GENOMIC DNA]</scope>
    <source>
        <strain evidence="3">JCM 14370</strain>
    </source>
</reference>
<dbReference type="EMBL" id="BMOD01000006">
    <property type="protein sequence ID" value="GGJ34630.1"/>
    <property type="molecule type" value="Genomic_DNA"/>
</dbReference>
<protein>
    <recommendedName>
        <fullName evidence="4">Outer membrane protein beta-barrel domain-containing protein</fullName>
    </recommendedName>
</protein>
<proteinExistence type="predicted"/>
<name>A0ABQ2CZ36_9DEIO</name>
<evidence type="ECO:0000313" key="2">
    <source>
        <dbReference type="EMBL" id="GGJ34630.1"/>
    </source>
</evidence>
<accession>A0ABQ2CZ36</accession>
<evidence type="ECO:0000256" key="1">
    <source>
        <dbReference type="SAM" id="SignalP"/>
    </source>
</evidence>
<keyword evidence="1" id="KW-0732">Signal</keyword>
<dbReference type="RefSeq" id="WP_189002643.1">
    <property type="nucleotide sequence ID" value="NZ_BMOD01000006.1"/>
</dbReference>
<gene>
    <name evidence="2" type="ORF">GCM10008938_21030</name>
</gene>
<feature type="signal peptide" evidence="1">
    <location>
        <begin position="1"/>
        <end position="18"/>
    </location>
</feature>
<organism evidence="2 3">
    <name type="scientific">Deinococcus roseus</name>
    <dbReference type="NCBI Taxonomy" id="392414"/>
    <lineage>
        <taxon>Bacteria</taxon>
        <taxon>Thermotogati</taxon>
        <taxon>Deinococcota</taxon>
        <taxon>Deinococci</taxon>
        <taxon>Deinococcales</taxon>
        <taxon>Deinococcaceae</taxon>
        <taxon>Deinococcus</taxon>
    </lineage>
</organism>